<comment type="caution">
    <text evidence="3">The sequence shown here is derived from an EMBL/GenBank/DDBJ whole genome shotgun (WGS) entry which is preliminary data.</text>
</comment>
<reference evidence="3" key="1">
    <citation type="submission" date="2022-12" db="EMBL/GenBank/DDBJ databases">
        <title>Draft genome assemblies for two species of Escallonia (Escalloniales).</title>
        <authorList>
            <person name="Chanderbali A."/>
            <person name="Dervinis C."/>
            <person name="Anghel I."/>
            <person name="Soltis D."/>
            <person name="Soltis P."/>
            <person name="Zapata F."/>
        </authorList>
    </citation>
    <scope>NUCLEOTIDE SEQUENCE</scope>
    <source>
        <strain evidence="3">UCBG64.0493</strain>
        <tissue evidence="3">Leaf</tissue>
    </source>
</reference>
<feature type="compositionally biased region" description="Basic residues" evidence="2">
    <location>
        <begin position="17"/>
        <end position="31"/>
    </location>
</feature>
<dbReference type="Gene3D" id="3.40.50.720">
    <property type="entry name" value="NAD(P)-binding Rossmann-like Domain"/>
    <property type="match status" value="1"/>
</dbReference>
<gene>
    <name evidence="3" type="ORF">RJ639_032664</name>
</gene>
<dbReference type="EMBL" id="JAVXUP010000194">
    <property type="protein sequence ID" value="KAK3034711.1"/>
    <property type="molecule type" value="Genomic_DNA"/>
</dbReference>
<keyword evidence="4" id="KW-1185">Reference proteome</keyword>
<dbReference type="CDD" id="cd05233">
    <property type="entry name" value="SDR_c"/>
    <property type="match status" value="1"/>
</dbReference>
<dbReference type="PROSITE" id="PS00061">
    <property type="entry name" value="ADH_SHORT"/>
    <property type="match status" value="1"/>
</dbReference>
<dbReference type="InterPro" id="IPR002347">
    <property type="entry name" value="SDR_fam"/>
</dbReference>
<dbReference type="SUPFAM" id="SSF51735">
    <property type="entry name" value="NAD(P)-binding Rossmann-fold domains"/>
    <property type="match status" value="1"/>
</dbReference>
<protein>
    <submittedName>
        <fullName evidence="3">Uncharacterized protein</fullName>
    </submittedName>
</protein>
<evidence type="ECO:0000256" key="2">
    <source>
        <dbReference type="SAM" id="MobiDB-lite"/>
    </source>
</evidence>
<sequence>MRVTNSPEPRPAELRMSRGRRARCQRQRGRDRRVGAAHMGAFGRIDSLINNAGVIGSLGSSHCMNKINISSIAGLNPGQLPGSPGYAASKAGVDALSKVMAIELAMYNIRVNSINLELFKSEITEGLMQKDWLSKVALRTVPMRTFDVTCVPIFSSVTIFRQRFTTWSCSSWFYHEILLED</sequence>
<dbReference type="PANTHER" id="PTHR44375">
    <property type="entry name" value="BETA-KETOACYL-ACP REDUCTASE-LIKE PROTEIN-RELATED"/>
    <property type="match status" value="1"/>
</dbReference>
<dbReference type="Proteomes" id="UP001188597">
    <property type="component" value="Unassembled WGS sequence"/>
</dbReference>
<proteinExistence type="inferred from homology"/>
<dbReference type="InterPro" id="IPR036291">
    <property type="entry name" value="NAD(P)-bd_dom_sf"/>
</dbReference>
<evidence type="ECO:0000313" key="4">
    <source>
        <dbReference type="Proteomes" id="UP001188597"/>
    </source>
</evidence>
<accession>A0AA89BK49</accession>
<organism evidence="3 4">
    <name type="scientific">Escallonia herrerae</name>
    <dbReference type="NCBI Taxonomy" id="1293975"/>
    <lineage>
        <taxon>Eukaryota</taxon>
        <taxon>Viridiplantae</taxon>
        <taxon>Streptophyta</taxon>
        <taxon>Embryophyta</taxon>
        <taxon>Tracheophyta</taxon>
        <taxon>Spermatophyta</taxon>
        <taxon>Magnoliopsida</taxon>
        <taxon>eudicotyledons</taxon>
        <taxon>Gunneridae</taxon>
        <taxon>Pentapetalae</taxon>
        <taxon>asterids</taxon>
        <taxon>campanulids</taxon>
        <taxon>Escalloniales</taxon>
        <taxon>Escalloniaceae</taxon>
        <taxon>Escallonia</taxon>
    </lineage>
</organism>
<dbReference type="Pfam" id="PF00106">
    <property type="entry name" value="adh_short"/>
    <property type="match status" value="1"/>
</dbReference>
<dbReference type="AlphaFoldDB" id="A0AA89BK49"/>
<dbReference type="InterPro" id="IPR020904">
    <property type="entry name" value="Sc_DH/Rdtase_CS"/>
</dbReference>
<evidence type="ECO:0000256" key="1">
    <source>
        <dbReference type="RuleBase" id="RU000363"/>
    </source>
</evidence>
<feature type="region of interest" description="Disordered" evidence="2">
    <location>
        <begin position="1"/>
        <end position="33"/>
    </location>
</feature>
<dbReference type="PANTHER" id="PTHR44375:SF2">
    <property type="entry name" value="BETA-KETOACYL-ACP REDUCTASE-LIKE PROTEIN-RELATED"/>
    <property type="match status" value="1"/>
</dbReference>
<comment type="similarity">
    <text evidence="1">Belongs to the short-chain dehydrogenases/reductases (SDR) family.</text>
</comment>
<evidence type="ECO:0000313" key="3">
    <source>
        <dbReference type="EMBL" id="KAK3034711.1"/>
    </source>
</evidence>
<dbReference type="PRINTS" id="PR00080">
    <property type="entry name" value="SDRFAMILY"/>
</dbReference>
<name>A0AA89BK49_9ASTE</name>